<keyword evidence="2" id="KW-1185">Reference proteome</keyword>
<name>A0ACA9YF11_9ASCO</name>
<reference evidence="1" key="1">
    <citation type="submission" date="2022-06" db="EMBL/GenBank/DDBJ databases">
        <authorList>
            <person name="Legras J.-L."/>
            <person name="Devillers H."/>
            <person name="Grondin C."/>
        </authorList>
    </citation>
    <scope>NUCLEOTIDE SEQUENCE</scope>
    <source>
        <strain evidence="1">CLIB 1444</strain>
    </source>
</reference>
<proteinExistence type="predicted"/>
<dbReference type="Proteomes" id="UP001152531">
    <property type="component" value="Unassembled WGS sequence"/>
</dbReference>
<organism evidence="1 2">
    <name type="scientific">[Candida] jaroonii</name>
    <dbReference type="NCBI Taxonomy" id="467808"/>
    <lineage>
        <taxon>Eukaryota</taxon>
        <taxon>Fungi</taxon>
        <taxon>Dikarya</taxon>
        <taxon>Ascomycota</taxon>
        <taxon>Saccharomycotina</taxon>
        <taxon>Pichiomycetes</taxon>
        <taxon>Debaryomycetaceae</taxon>
        <taxon>Yamadazyma</taxon>
    </lineage>
</organism>
<sequence length="341" mass="37815">MSIQIPDKAYGTLSLTWTKTPPPREESLKILKYLYEKHGVRHFNGGMIYQVDPAFNNLKLLAEFFKSFDSSDCILSYKGGVDPATYRPSSSPEFLDSEFKAIGEAFEGTDKKPKIIFNIARIDKSTPIEDVAKYLDAKVAKDDYVVGWGLSEVGPETLKKAIANGKVSLLELEFSMLTQDILEMGTLKIASENEIPIICYSPIGRGLLTEKGVSPGFLESLAPTDGRIIGGLERFKPENYEANHKYLKELHDYAHEKKNCTLEQLALGYLSSMTGKENFKGIAKVTKLVPLPGSAKIANIDQLYDSVELTAQELLEVQEIIDSNTVQGARYNARLAPLLHG</sequence>
<accession>A0ACA9YF11</accession>
<evidence type="ECO:0000313" key="1">
    <source>
        <dbReference type="EMBL" id="CAH6723332.1"/>
    </source>
</evidence>
<gene>
    <name evidence="1" type="ORF">CLIB1444_14S01706</name>
</gene>
<protein>
    <submittedName>
        <fullName evidence="1">Pyridoxal reductase</fullName>
    </submittedName>
</protein>
<dbReference type="EMBL" id="CALSDN010000014">
    <property type="protein sequence ID" value="CAH6723332.1"/>
    <property type="molecule type" value="Genomic_DNA"/>
</dbReference>
<comment type="caution">
    <text evidence="1">The sequence shown here is derived from an EMBL/GenBank/DDBJ whole genome shotgun (WGS) entry which is preliminary data.</text>
</comment>
<evidence type="ECO:0000313" key="2">
    <source>
        <dbReference type="Proteomes" id="UP001152531"/>
    </source>
</evidence>